<organism evidence="3 4">
    <name type="scientific">Lentilactobacillus parafarraginis F0439</name>
    <dbReference type="NCBI Taxonomy" id="797515"/>
    <lineage>
        <taxon>Bacteria</taxon>
        <taxon>Bacillati</taxon>
        <taxon>Bacillota</taxon>
        <taxon>Bacilli</taxon>
        <taxon>Lactobacillales</taxon>
        <taxon>Lactobacillaceae</taxon>
        <taxon>Lentilactobacillus</taxon>
    </lineage>
</organism>
<feature type="compositionally biased region" description="Polar residues" evidence="1">
    <location>
        <begin position="113"/>
        <end position="141"/>
    </location>
</feature>
<comment type="caution">
    <text evidence="3">The sequence shown here is derived from an EMBL/GenBank/DDBJ whole genome shotgun (WGS) entry which is preliminary data.</text>
</comment>
<feature type="transmembrane region" description="Helical" evidence="2">
    <location>
        <begin position="9"/>
        <end position="26"/>
    </location>
</feature>
<dbReference type="Proteomes" id="UP000004625">
    <property type="component" value="Unassembled WGS sequence"/>
</dbReference>
<dbReference type="AlphaFoldDB" id="G9ZQ43"/>
<evidence type="ECO:0000256" key="1">
    <source>
        <dbReference type="SAM" id="MobiDB-lite"/>
    </source>
</evidence>
<gene>
    <name evidence="3" type="ORF">HMPREF9103_01848</name>
</gene>
<keyword evidence="2" id="KW-0812">Transmembrane</keyword>
<keyword evidence="2" id="KW-0472">Membrane</keyword>
<evidence type="ECO:0000313" key="4">
    <source>
        <dbReference type="Proteomes" id="UP000004625"/>
    </source>
</evidence>
<evidence type="ECO:0000313" key="3">
    <source>
        <dbReference type="EMBL" id="EHL97848.1"/>
    </source>
</evidence>
<accession>G9ZQ43</accession>
<proteinExistence type="predicted"/>
<protein>
    <submittedName>
        <fullName evidence="3">Uncharacterized protein</fullName>
    </submittedName>
</protein>
<reference evidence="3 4" key="1">
    <citation type="submission" date="2011-09" db="EMBL/GenBank/DDBJ databases">
        <authorList>
            <person name="Weinstock G."/>
            <person name="Sodergren E."/>
            <person name="Clifton S."/>
            <person name="Fulton L."/>
            <person name="Fulton B."/>
            <person name="Courtney L."/>
            <person name="Fronick C."/>
            <person name="Harrison M."/>
            <person name="Strong C."/>
            <person name="Farmer C."/>
            <person name="Delahaunty K."/>
            <person name="Markovic C."/>
            <person name="Hall O."/>
            <person name="Minx P."/>
            <person name="Tomlinson C."/>
            <person name="Mitreva M."/>
            <person name="Hou S."/>
            <person name="Chen J."/>
            <person name="Wollam A."/>
            <person name="Pepin K.H."/>
            <person name="Johnson M."/>
            <person name="Bhonagiri V."/>
            <person name="Zhang X."/>
            <person name="Suruliraj S."/>
            <person name="Warren W."/>
            <person name="Chinwalla A."/>
            <person name="Mardis E.R."/>
            <person name="Wilson R.K."/>
        </authorList>
    </citation>
    <scope>NUCLEOTIDE SEQUENCE [LARGE SCALE GENOMIC DNA]</scope>
    <source>
        <strain evidence="3 4">F0439</strain>
    </source>
</reference>
<dbReference type="HOGENOM" id="CLU_1717068_0_0_9"/>
<evidence type="ECO:0000256" key="2">
    <source>
        <dbReference type="SAM" id="Phobius"/>
    </source>
</evidence>
<dbReference type="RefSeq" id="WP_008213294.1">
    <property type="nucleotide sequence ID" value="NZ_JH414990.1"/>
</dbReference>
<feature type="non-terminal residue" evidence="3">
    <location>
        <position position="153"/>
    </location>
</feature>
<keyword evidence="4" id="KW-1185">Reference proteome</keyword>
<keyword evidence="2" id="KW-1133">Transmembrane helix</keyword>
<feature type="region of interest" description="Disordered" evidence="1">
    <location>
        <begin position="44"/>
        <end position="85"/>
    </location>
</feature>
<feature type="compositionally biased region" description="Low complexity" evidence="1">
    <location>
        <begin position="62"/>
        <end position="85"/>
    </location>
</feature>
<sequence length="153" mass="15885">MAEMNRKRFWKWVVFIASIMFIAVSITNENQVTVLADYDTATGGHVDGDTSGDNNKGTTQRPGATAGTTSPGAATATTAGAATATNVGTGTTAVNSQQTMVNSTNNRIDKASMTYSNNTVGSPNDTLKSSPNKNIANSRQLSSTPNDSTSNNS</sequence>
<feature type="compositionally biased region" description="Low complexity" evidence="1">
    <location>
        <begin position="142"/>
        <end position="153"/>
    </location>
</feature>
<feature type="compositionally biased region" description="Polar residues" evidence="1">
    <location>
        <begin position="51"/>
        <end position="61"/>
    </location>
</feature>
<name>G9ZQ43_9LACO</name>
<feature type="region of interest" description="Disordered" evidence="1">
    <location>
        <begin position="113"/>
        <end position="153"/>
    </location>
</feature>
<dbReference type="EMBL" id="AGEY01000104">
    <property type="protein sequence ID" value="EHL97848.1"/>
    <property type="molecule type" value="Genomic_DNA"/>
</dbReference>